<accession>T0LCG5</accession>
<evidence type="ECO:0000313" key="10">
    <source>
        <dbReference type="Proteomes" id="UP000053780"/>
    </source>
</evidence>
<proteinExistence type="inferred from homology"/>
<dbReference type="AlphaFoldDB" id="T0LCG5"/>
<keyword evidence="4" id="KW-0238">DNA-binding</keyword>
<evidence type="ECO:0000259" key="8">
    <source>
        <dbReference type="SMART" id="SM01372"/>
    </source>
</evidence>
<organism evidence="9 10">
    <name type="scientific">Vairimorpha apis BRL 01</name>
    <dbReference type="NCBI Taxonomy" id="1037528"/>
    <lineage>
        <taxon>Eukaryota</taxon>
        <taxon>Fungi</taxon>
        <taxon>Fungi incertae sedis</taxon>
        <taxon>Microsporidia</taxon>
        <taxon>Nosematidae</taxon>
        <taxon>Vairimorpha</taxon>
    </lineage>
</organism>
<dbReference type="SMART" id="SM01138">
    <property type="entry name" value="DP"/>
    <property type="match status" value="1"/>
</dbReference>
<evidence type="ECO:0000256" key="2">
    <source>
        <dbReference type="ARBA" id="ARBA00010940"/>
    </source>
</evidence>
<dbReference type="InterPro" id="IPR038168">
    <property type="entry name" value="TF_DP_C_sf"/>
</dbReference>
<comment type="similarity">
    <text evidence="2">Belongs to the E2F/DP family.</text>
</comment>
<dbReference type="Pfam" id="PF08781">
    <property type="entry name" value="DP"/>
    <property type="match status" value="1"/>
</dbReference>
<dbReference type="GO" id="GO:0051726">
    <property type="term" value="P:regulation of cell cycle"/>
    <property type="evidence" value="ECO:0007669"/>
    <property type="project" value="InterPro"/>
</dbReference>
<protein>
    <submittedName>
        <fullName evidence="9">Transcription factor of the e2f dp family (Dimerization partner)</fullName>
    </submittedName>
</protein>
<dbReference type="GO" id="GO:0005634">
    <property type="term" value="C:nucleus"/>
    <property type="evidence" value="ECO:0007669"/>
    <property type="project" value="UniProtKB-SubCell"/>
</dbReference>
<dbReference type="OrthoDB" id="552115at2759"/>
<dbReference type="GO" id="GO:0000977">
    <property type="term" value="F:RNA polymerase II transcription regulatory region sequence-specific DNA binding"/>
    <property type="evidence" value="ECO:0007669"/>
    <property type="project" value="TreeGrafter"/>
</dbReference>
<dbReference type="InterPro" id="IPR015648">
    <property type="entry name" value="Transcrpt_fac_DP"/>
</dbReference>
<keyword evidence="6" id="KW-0539">Nucleus</keyword>
<evidence type="ECO:0000259" key="7">
    <source>
        <dbReference type="SMART" id="SM01138"/>
    </source>
</evidence>
<dbReference type="Proteomes" id="UP000053780">
    <property type="component" value="Unassembled WGS sequence"/>
</dbReference>
<dbReference type="SMART" id="SM01372">
    <property type="entry name" value="E2F_TDP"/>
    <property type="match status" value="1"/>
</dbReference>
<dbReference type="InterPro" id="IPR003316">
    <property type="entry name" value="E2F_WHTH_DNA-bd_dom"/>
</dbReference>
<dbReference type="InterPro" id="IPR037241">
    <property type="entry name" value="E2F-DP_heterodim"/>
</dbReference>
<dbReference type="PANTHER" id="PTHR12548">
    <property type="entry name" value="TRANSCRIPTION FACTOR DP"/>
    <property type="match status" value="1"/>
</dbReference>
<feature type="domain" description="E2F/DP family winged-helix DNA-binding" evidence="8">
    <location>
        <begin position="12"/>
        <end position="80"/>
    </location>
</feature>
<comment type="subcellular location">
    <subcellularLocation>
        <location evidence="1">Nucleus</location>
    </subcellularLocation>
</comment>
<gene>
    <name evidence="9" type="ORF">NAPIS_ORF00436</name>
</gene>
<dbReference type="HOGENOM" id="CLU_095032_0_0_1"/>
<evidence type="ECO:0000256" key="1">
    <source>
        <dbReference type="ARBA" id="ARBA00004123"/>
    </source>
</evidence>
<sequence length="163" mass="19434">MKILSSDINSESKREGLKYITTMVFEIIKQNEGVTYQYICENISLKNKKTLHRRIYDVLNVMKAEINKLKDMKEILTWLVNKNKNNDNTLKDKLYLPFMIIKTNQNAIIHCNTNEERSIFTFESTAEIELIEDLEILKEIFYAEKNLNNDSKFQNEKNFPFYF</sequence>
<dbReference type="GO" id="GO:0005667">
    <property type="term" value="C:transcription regulator complex"/>
    <property type="evidence" value="ECO:0007669"/>
    <property type="project" value="InterPro"/>
</dbReference>
<name>T0LCG5_9MICR</name>
<evidence type="ECO:0000256" key="5">
    <source>
        <dbReference type="ARBA" id="ARBA00023163"/>
    </source>
</evidence>
<dbReference type="PANTHER" id="PTHR12548:SF9">
    <property type="entry name" value="TRANSCRIPTION FACTOR DP"/>
    <property type="match status" value="1"/>
</dbReference>
<evidence type="ECO:0000256" key="6">
    <source>
        <dbReference type="ARBA" id="ARBA00023242"/>
    </source>
</evidence>
<keyword evidence="5" id="KW-0804">Transcription</keyword>
<dbReference type="Gene3D" id="1.20.140.80">
    <property type="entry name" value="Transcription factor DP"/>
    <property type="match status" value="1"/>
</dbReference>
<evidence type="ECO:0000256" key="3">
    <source>
        <dbReference type="ARBA" id="ARBA00023015"/>
    </source>
</evidence>
<keyword evidence="10" id="KW-1185">Reference proteome</keyword>
<evidence type="ECO:0000256" key="4">
    <source>
        <dbReference type="ARBA" id="ARBA00023125"/>
    </source>
</evidence>
<feature type="domain" description="Transcription factor DP C-terminal" evidence="7">
    <location>
        <begin position="64"/>
        <end position="155"/>
    </location>
</feature>
<dbReference type="GO" id="GO:0000981">
    <property type="term" value="F:DNA-binding transcription factor activity, RNA polymerase II-specific"/>
    <property type="evidence" value="ECO:0007669"/>
    <property type="project" value="TreeGrafter"/>
</dbReference>
<dbReference type="SUPFAM" id="SSF144074">
    <property type="entry name" value="E2F-DP heterodimerization region"/>
    <property type="match status" value="1"/>
</dbReference>
<dbReference type="EMBL" id="KE647054">
    <property type="protein sequence ID" value="EQB61989.1"/>
    <property type="molecule type" value="Genomic_DNA"/>
</dbReference>
<dbReference type="CDD" id="cd14458">
    <property type="entry name" value="DP_DD"/>
    <property type="match status" value="1"/>
</dbReference>
<dbReference type="VEuPathDB" id="MicrosporidiaDB:NAPIS_ORF00436"/>
<keyword evidence="3" id="KW-0805">Transcription regulation</keyword>
<dbReference type="InterPro" id="IPR014889">
    <property type="entry name" value="Transc_factor_DP_C"/>
</dbReference>
<evidence type="ECO:0000313" key="9">
    <source>
        <dbReference type="EMBL" id="EQB61989.1"/>
    </source>
</evidence>
<reference evidence="9 10" key="1">
    <citation type="journal article" date="2013" name="BMC Genomics">
        <title>Genome sequencing and comparative genomics of honey bee microsporidia, Nosema apis reveal novel insights into host-parasite interactions.</title>
        <authorList>
            <person name="Chen Yp."/>
            <person name="Pettis J.S."/>
            <person name="Zhao Y."/>
            <person name="Liu X."/>
            <person name="Tallon L.J."/>
            <person name="Sadzewicz L.D."/>
            <person name="Li R."/>
            <person name="Zheng H."/>
            <person name="Huang S."/>
            <person name="Zhang X."/>
            <person name="Hamilton M.C."/>
            <person name="Pernal S.F."/>
            <person name="Melathopoulos A.P."/>
            <person name="Yan X."/>
            <person name="Evans J.D."/>
        </authorList>
    </citation>
    <scope>NUCLEOTIDE SEQUENCE [LARGE SCALE GENOMIC DNA]</scope>
    <source>
        <strain evidence="9 10">BRL 01</strain>
    </source>
</reference>